<dbReference type="CDD" id="cd01448">
    <property type="entry name" value="TST_Repeat_1"/>
    <property type="match status" value="1"/>
</dbReference>
<reference evidence="5 6" key="1">
    <citation type="submission" date="2021-05" db="EMBL/GenBank/DDBJ databases">
        <title>Kineosporia and Streptomyces sp. nov. two new marine actinobacteria isolated from Coral.</title>
        <authorList>
            <person name="Buangrab K."/>
            <person name="Sutthacheep M."/>
            <person name="Yeemin T."/>
            <person name="Harunari E."/>
            <person name="Igarashi Y."/>
            <person name="Kanchanasin P."/>
            <person name="Tanasupawat S."/>
            <person name="Phongsopitanun W."/>
        </authorList>
    </citation>
    <scope>NUCLEOTIDE SEQUENCE [LARGE SCALE GENOMIC DNA]</scope>
    <source>
        <strain evidence="5 6">J2-2</strain>
    </source>
</reference>
<dbReference type="InterPro" id="IPR001763">
    <property type="entry name" value="Rhodanese-like_dom"/>
</dbReference>
<feature type="domain" description="Rhodanese" evidence="4">
    <location>
        <begin position="1"/>
        <end position="123"/>
    </location>
</feature>
<dbReference type="EC" id="2.8.1.1" evidence="1"/>
<comment type="catalytic activity">
    <reaction evidence="3">
        <text>thiosulfate + hydrogen cyanide = thiocyanate + sulfite + 2 H(+)</text>
        <dbReference type="Rhea" id="RHEA:16881"/>
        <dbReference type="ChEBI" id="CHEBI:15378"/>
        <dbReference type="ChEBI" id="CHEBI:17359"/>
        <dbReference type="ChEBI" id="CHEBI:18022"/>
        <dbReference type="ChEBI" id="CHEBI:18407"/>
        <dbReference type="ChEBI" id="CHEBI:33542"/>
        <dbReference type="EC" id="2.8.1.1"/>
    </reaction>
</comment>
<dbReference type="PANTHER" id="PTHR43855">
    <property type="entry name" value="THIOSULFATE SULFURTRANSFERASE"/>
    <property type="match status" value="1"/>
</dbReference>
<name>A0ABS5TEJ3_9ACTN</name>
<evidence type="ECO:0000313" key="6">
    <source>
        <dbReference type="Proteomes" id="UP001197247"/>
    </source>
</evidence>
<dbReference type="Gene3D" id="3.40.250.10">
    <property type="entry name" value="Rhodanese-like domain"/>
    <property type="match status" value="2"/>
</dbReference>
<dbReference type="InterPro" id="IPR051126">
    <property type="entry name" value="Thiosulfate_sulfurtransferase"/>
</dbReference>
<evidence type="ECO:0000256" key="2">
    <source>
        <dbReference type="ARBA" id="ARBA00022737"/>
    </source>
</evidence>
<dbReference type="EMBL" id="JAHBAY010000004">
    <property type="protein sequence ID" value="MBT0769500.1"/>
    <property type="molecule type" value="Genomic_DNA"/>
</dbReference>
<evidence type="ECO:0000256" key="1">
    <source>
        <dbReference type="ARBA" id="ARBA00012245"/>
    </source>
</evidence>
<proteinExistence type="predicted"/>
<dbReference type="InterPro" id="IPR036873">
    <property type="entry name" value="Rhodanese-like_dom_sf"/>
</dbReference>
<evidence type="ECO:0000259" key="4">
    <source>
        <dbReference type="PROSITE" id="PS50206"/>
    </source>
</evidence>
<keyword evidence="2" id="KW-0677">Repeat</keyword>
<protein>
    <recommendedName>
        <fullName evidence="1">thiosulfate sulfurtransferase</fullName>
        <ecNumber evidence="1">2.8.1.1</ecNumber>
    </recommendedName>
</protein>
<dbReference type="Pfam" id="PF00581">
    <property type="entry name" value="Rhodanese"/>
    <property type="match status" value="2"/>
</dbReference>
<evidence type="ECO:0000313" key="5">
    <source>
        <dbReference type="EMBL" id="MBT0769500.1"/>
    </source>
</evidence>
<dbReference type="PANTHER" id="PTHR43855:SF1">
    <property type="entry name" value="THIOSULFATE SULFURTRANSFERASE"/>
    <property type="match status" value="1"/>
</dbReference>
<keyword evidence="6" id="KW-1185">Reference proteome</keyword>
<gene>
    <name evidence="5" type="ORF">KIH74_11250</name>
</gene>
<organism evidence="5 6">
    <name type="scientific">Kineosporia corallincola</name>
    <dbReference type="NCBI Taxonomy" id="2835133"/>
    <lineage>
        <taxon>Bacteria</taxon>
        <taxon>Bacillati</taxon>
        <taxon>Actinomycetota</taxon>
        <taxon>Actinomycetes</taxon>
        <taxon>Kineosporiales</taxon>
        <taxon>Kineosporiaceae</taxon>
        <taxon>Kineosporia</taxon>
    </lineage>
</organism>
<accession>A0ABS5TEJ3</accession>
<dbReference type="PROSITE" id="PS50206">
    <property type="entry name" value="RHODANESE_3"/>
    <property type="match status" value="2"/>
</dbReference>
<dbReference type="SUPFAM" id="SSF52821">
    <property type="entry name" value="Rhodanese/Cell cycle control phosphatase"/>
    <property type="match status" value="2"/>
</dbReference>
<dbReference type="Proteomes" id="UP001197247">
    <property type="component" value="Unassembled WGS sequence"/>
</dbReference>
<feature type="domain" description="Rhodanese" evidence="4">
    <location>
        <begin position="191"/>
        <end position="276"/>
    </location>
</feature>
<evidence type="ECO:0000256" key="3">
    <source>
        <dbReference type="ARBA" id="ARBA00047549"/>
    </source>
</evidence>
<comment type="caution">
    <text evidence="5">The sequence shown here is derived from an EMBL/GenBank/DDBJ whole genome shotgun (WGS) entry which is preliminary data.</text>
</comment>
<dbReference type="RefSeq" id="WP_214155802.1">
    <property type="nucleotide sequence ID" value="NZ_JAHBAY010000004.1"/>
</dbReference>
<sequence>MSRPVPLVDVHWLGSRRDSVALFQVDDDSAAYYEAHIPGALPLATYDELYEEVRRGPLTQANFERLMTRKGISPDDHVVLYSAGDGSYAAFAYWLMHLYGHRRLSLLDGGMAGWLRAGRDVEAEVPEIYVKQDYSSPGRDPWAMLQRDELLERYVERPLPTLLVDCRTPAEYEGSGHHQLDIPLERHRVTGHIAGSVNVPSGTMLEGGRFRPVDELRDVFGRAGLTPESDVAVYCRVAERSSLLWFVLSELLGHPRVRHYVGGWAEYGSLVDVPVARS</sequence>
<dbReference type="SMART" id="SM00450">
    <property type="entry name" value="RHOD"/>
    <property type="match status" value="2"/>
</dbReference>